<dbReference type="InterPro" id="IPR055335">
    <property type="entry name" value="Ucp6/RUP1"/>
</dbReference>
<organism evidence="2 3">
    <name type="scientific">Sporothrix schenckii 1099-18</name>
    <dbReference type="NCBI Taxonomy" id="1397361"/>
    <lineage>
        <taxon>Eukaryota</taxon>
        <taxon>Fungi</taxon>
        <taxon>Dikarya</taxon>
        <taxon>Ascomycota</taxon>
        <taxon>Pezizomycotina</taxon>
        <taxon>Sordariomycetes</taxon>
        <taxon>Sordariomycetidae</taxon>
        <taxon>Ophiostomatales</taxon>
        <taxon>Ophiostomataceae</taxon>
        <taxon>Sporothrix</taxon>
    </lineage>
</organism>
<accession>A0A0F2MHB6</accession>
<reference evidence="2 3" key="2">
    <citation type="journal article" date="2015" name="Eukaryot. Cell">
        <title>Asexual propagation of a virulent clone complex in a human and feline outbreak of sporotrichosis.</title>
        <authorList>
            <person name="Teixeira Mde M."/>
            <person name="Rodrigues A.M."/>
            <person name="Tsui C.K."/>
            <person name="de Almeida L.G."/>
            <person name="Van Diepeningen A.D."/>
            <person name="van den Ende B.G."/>
            <person name="Fernandes G.F."/>
            <person name="Kano R."/>
            <person name="Hamelin R.C."/>
            <person name="Lopes-Bezerra L.M."/>
            <person name="Vasconcelos A.T."/>
            <person name="de Hoog S."/>
            <person name="de Camargo Z.P."/>
            <person name="Felipe M.S."/>
        </authorList>
    </citation>
    <scope>NUCLEOTIDE SEQUENCE [LARGE SCALE GENOMIC DNA]</scope>
    <source>
        <strain evidence="2 3">1099-18</strain>
    </source>
</reference>
<name>A0A0F2MHB6_SPOSC</name>
<feature type="region of interest" description="Disordered" evidence="1">
    <location>
        <begin position="676"/>
        <end position="728"/>
    </location>
</feature>
<comment type="caution">
    <text evidence="2">The sequence shown here is derived from an EMBL/GenBank/DDBJ whole genome shotgun (WGS) entry which is preliminary data.</text>
</comment>
<dbReference type="GO" id="GO:0016579">
    <property type="term" value="P:protein deubiquitination"/>
    <property type="evidence" value="ECO:0007669"/>
    <property type="project" value="TreeGrafter"/>
</dbReference>
<dbReference type="KEGG" id="ssck:SPSK_05858"/>
<feature type="region of interest" description="Disordered" evidence="1">
    <location>
        <begin position="1004"/>
        <end position="1035"/>
    </location>
</feature>
<feature type="compositionally biased region" description="Polar residues" evidence="1">
    <location>
        <begin position="715"/>
        <end position="728"/>
    </location>
</feature>
<feature type="compositionally biased region" description="Basic and acidic residues" evidence="1">
    <location>
        <begin position="807"/>
        <end position="819"/>
    </location>
</feature>
<dbReference type="EMBL" id="AXCR01000001">
    <property type="protein sequence ID" value="KJR89088.1"/>
    <property type="molecule type" value="Genomic_DNA"/>
</dbReference>
<evidence type="ECO:0008006" key="4">
    <source>
        <dbReference type="Google" id="ProtNLM"/>
    </source>
</evidence>
<proteinExistence type="predicted"/>
<dbReference type="AlphaFoldDB" id="A0A0F2MHB6"/>
<dbReference type="RefSeq" id="XP_016591764.1">
    <property type="nucleotide sequence ID" value="XM_016732567.1"/>
</dbReference>
<feature type="region of interest" description="Disordered" evidence="1">
    <location>
        <begin position="298"/>
        <end position="320"/>
    </location>
</feature>
<feature type="compositionally biased region" description="Low complexity" evidence="1">
    <location>
        <begin position="108"/>
        <end position="117"/>
    </location>
</feature>
<evidence type="ECO:0000256" key="1">
    <source>
        <dbReference type="SAM" id="MobiDB-lite"/>
    </source>
</evidence>
<sequence>MEDPPESAIAEVCEFANLDPVGDRNLVIAALKAKSGSVQDVVLSFYDDPSKFRQTYTWDETSFTGDRDSFNNTPLPSFNIQGPDDNASSIIHGISPAQFHSVPPSRPPSRVQSPLSRMTDWTTSDVGAPTSKLQADEDLERALAESAAMAGTTHAPQETGITMSHDAAVSTELPFFGPANRDVYDPDQWAMVRASPEVLEPPPSGRKREPGVPVFLRNRRSGTEASALGALLTILHAIPAARNALLRSGRQPATYGQNSEWWKGSRIQPLGVPDNDGSIRMATPAAATAGMTTVISVDSDEDDTSSSSMADGGRLESGPRMNSAVAREYVEEMHRLMAFLDSTDRAYGTADNLADTAVMRECYGMEMSQRFFEAARRLDLPEILHTFFCDVQLMGIKHLGVPLRSESYAILEIKVDGDNVPFGLHDLYSAIDAIYWEDLYRFDPNVSHISVHEASMAVLAKVAPVQILRLSTNRQVPFIEPFDVPEVLYTDRYMGENASRALEIQVHLQKVYDTIRKIDAAMRDVTTFNDHSSAPHTVVRDRVVLSDQAIAFAIQKEWQYRAEMVWGRYKAAQNTPESFDYNEAQIYAAEPVTDEEKETLRTLQTEIAVHRQKLISIQKRVQKLQFEREALVELSRRLRRKYTVPSENQNWSPTSKYSLRGVIVSPDKFYFCRREAQPKPEQEPERQSHPLDEEASERGDHAKVEAEVKGKGTETEQNPEPALSTSSTTMATGDQWWMVSYNGRDASPITIQKTTVDIARGSVFLETDTPILVYSNAASLAEENVALPDALRTFIRFDNRFFKQEMLEESPRDKKRQPVEEPSPTSPLKRQQRANSIDSMASNMASLGEYSDRDMEDVPLLNDDRFTTDMDEGVFARGVGSGYDVHEWTLNRTMDEAMTKRAGADGMDFAEPVLPQREVDTLPGYDEAVADSAPIPAATDTKQEHKGSLGTEMVQRAIHGGDKNFINGTNLVDTPNVAPGADASLETPRATASVPDLIDFGQSQMQERSQSPGQMLPPPPPQIKKPQQAHQNDGAIQLLADWDNPEGRYVGHAEDAADGA</sequence>
<dbReference type="GeneID" id="27667844"/>
<dbReference type="GO" id="GO:0005634">
    <property type="term" value="C:nucleus"/>
    <property type="evidence" value="ECO:0007669"/>
    <property type="project" value="TreeGrafter"/>
</dbReference>
<feature type="compositionally biased region" description="Polar residues" evidence="1">
    <location>
        <begin position="826"/>
        <end position="835"/>
    </location>
</feature>
<dbReference type="GO" id="GO:0005829">
    <property type="term" value="C:cytosol"/>
    <property type="evidence" value="ECO:0007669"/>
    <property type="project" value="TreeGrafter"/>
</dbReference>
<feature type="region of interest" description="Disordered" evidence="1">
    <location>
        <begin position="96"/>
        <end position="129"/>
    </location>
</feature>
<feature type="compositionally biased region" description="Basic and acidic residues" evidence="1">
    <location>
        <begin position="676"/>
        <end position="714"/>
    </location>
</feature>
<gene>
    <name evidence="2" type="ORF">SPSK_05858</name>
</gene>
<evidence type="ECO:0000313" key="3">
    <source>
        <dbReference type="Proteomes" id="UP000033710"/>
    </source>
</evidence>
<dbReference type="Proteomes" id="UP000033710">
    <property type="component" value="Unassembled WGS sequence"/>
</dbReference>
<dbReference type="OrthoDB" id="4489171at2759"/>
<protein>
    <recommendedName>
        <fullName evidence="4">Ubiquitin interaction motif protein</fullName>
    </recommendedName>
</protein>
<reference evidence="2 3" key="1">
    <citation type="journal article" date="2014" name="BMC Genomics">
        <title>Comparative genomics of the major fungal agents of human and animal Sporotrichosis: Sporothrix schenckii and Sporothrix brasiliensis.</title>
        <authorList>
            <person name="Teixeira M.M."/>
            <person name="de Almeida L.G."/>
            <person name="Kubitschek-Barreira P."/>
            <person name="Alves F.L."/>
            <person name="Kioshima E.S."/>
            <person name="Abadio A.K."/>
            <person name="Fernandes L."/>
            <person name="Derengowski L.S."/>
            <person name="Ferreira K.S."/>
            <person name="Souza R.C."/>
            <person name="Ruiz J.C."/>
            <person name="de Andrade N.C."/>
            <person name="Paes H.C."/>
            <person name="Nicola A.M."/>
            <person name="Albuquerque P."/>
            <person name="Gerber A.L."/>
            <person name="Martins V.P."/>
            <person name="Peconick L.D."/>
            <person name="Neto A.V."/>
            <person name="Chaucanez C.B."/>
            <person name="Silva P.A."/>
            <person name="Cunha O.L."/>
            <person name="de Oliveira F.F."/>
            <person name="dos Santos T.C."/>
            <person name="Barros A.L."/>
            <person name="Soares M.A."/>
            <person name="de Oliveira L.M."/>
            <person name="Marini M.M."/>
            <person name="Villalobos-Duno H."/>
            <person name="Cunha M.M."/>
            <person name="de Hoog S."/>
            <person name="da Silveira J.F."/>
            <person name="Henrissat B."/>
            <person name="Nino-Vega G.A."/>
            <person name="Cisalpino P.S."/>
            <person name="Mora-Montes H.M."/>
            <person name="Almeida S.R."/>
            <person name="Stajich J.E."/>
            <person name="Lopes-Bezerra L.M."/>
            <person name="Vasconcelos A.T."/>
            <person name="Felipe M.S."/>
        </authorList>
    </citation>
    <scope>NUCLEOTIDE SEQUENCE [LARGE SCALE GENOMIC DNA]</scope>
    <source>
        <strain evidence="2 3">1099-18</strain>
    </source>
</reference>
<dbReference type="PANTHER" id="PTHR39597">
    <property type="entry name" value="UBA DOMAIN-CONTAINING PROTEIN RUP1"/>
    <property type="match status" value="1"/>
</dbReference>
<feature type="region of interest" description="Disordered" evidence="1">
    <location>
        <begin position="807"/>
        <end position="835"/>
    </location>
</feature>
<dbReference type="VEuPathDB" id="FungiDB:SPSK_05858"/>
<evidence type="ECO:0000313" key="2">
    <source>
        <dbReference type="EMBL" id="KJR89088.1"/>
    </source>
</evidence>
<dbReference type="PANTHER" id="PTHR39597:SF1">
    <property type="entry name" value="UBA DOMAIN-CONTAINING PROTEIN RUP1"/>
    <property type="match status" value="1"/>
</dbReference>